<accession>A0ABR6MAP1</accession>
<gene>
    <name evidence="1" type="ORF">FHU28_001983</name>
</gene>
<dbReference type="RefSeq" id="WP_184683067.1">
    <property type="nucleotide sequence ID" value="NZ_JACHJC010000001.1"/>
</dbReference>
<proteinExistence type="predicted"/>
<evidence type="ECO:0000313" key="2">
    <source>
        <dbReference type="Proteomes" id="UP000618986"/>
    </source>
</evidence>
<comment type="caution">
    <text evidence="1">The sequence shown here is derived from an EMBL/GenBank/DDBJ whole genome shotgun (WGS) entry which is preliminary data.</text>
</comment>
<dbReference type="SUPFAM" id="SSF160631">
    <property type="entry name" value="SMI1/KNR4-like"/>
    <property type="match status" value="1"/>
</dbReference>
<evidence type="ECO:0008006" key="3">
    <source>
        <dbReference type="Google" id="ProtNLM"/>
    </source>
</evidence>
<reference evidence="1 2" key="1">
    <citation type="submission" date="2020-08" db="EMBL/GenBank/DDBJ databases">
        <title>Sequencing the genomes of 1000 actinobacteria strains.</title>
        <authorList>
            <person name="Klenk H.-P."/>
        </authorList>
    </citation>
    <scope>NUCLEOTIDE SEQUENCE [LARGE SCALE GENOMIC DNA]</scope>
    <source>
        <strain evidence="1 2">DSM 43036</strain>
    </source>
</reference>
<protein>
    <recommendedName>
        <fullName evidence="3">SUKH superfamily protein</fullName>
    </recommendedName>
</protein>
<organism evidence="1 2">
    <name type="scientific">Micromonospora echinospora</name>
    <name type="common">Micromonospora purpurea</name>
    <dbReference type="NCBI Taxonomy" id="1877"/>
    <lineage>
        <taxon>Bacteria</taxon>
        <taxon>Bacillati</taxon>
        <taxon>Actinomycetota</taxon>
        <taxon>Actinomycetes</taxon>
        <taxon>Micromonosporales</taxon>
        <taxon>Micromonosporaceae</taxon>
        <taxon>Micromonospora</taxon>
    </lineage>
</organism>
<dbReference type="GeneID" id="300292572"/>
<dbReference type="Proteomes" id="UP000618986">
    <property type="component" value="Unassembled WGS sequence"/>
</dbReference>
<evidence type="ECO:0000313" key="1">
    <source>
        <dbReference type="EMBL" id="MBB5112144.1"/>
    </source>
</evidence>
<sequence>MTEFQELLAAVPPPAGRSSRFDQWDELDRRLGFAVPQDYRLVIDAYGPGCFDGYLHVLQPKSPFEPIRLGSFGAQYRERIRAQIETGRVIPHAPDRLQPVARTEDGDVVSWVVASAGESDSWSLAINNSSRSEWLSFEGGIASFLHAVFVGGLRLPFFPEGFPSSSPVFETYPSVEEVRSLVQ</sequence>
<name>A0ABR6MAP1_MICEC</name>
<dbReference type="EMBL" id="JACHJC010000001">
    <property type="protein sequence ID" value="MBB5112144.1"/>
    <property type="molecule type" value="Genomic_DNA"/>
</dbReference>
<dbReference type="InterPro" id="IPR037883">
    <property type="entry name" value="Knr4/Smi1-like_sf"/>
</dbReference>
<keyword evidence="2" id="KW-1185">Reference proteome</keyword>